<dbReference type="STRING" id="1678637.AC230_09460"/>
<keyword evidence="3" id="KW-1185">Reference proteome</keyword>
<dbReference type="OrthoDB" id="4331932at2"/>
<reference evidence="3" key="1">
    <citation type="submission" date="2015-07" db="EMBL/GenBank/DDBJ databases">
        <title>Draft genome sequence of Streptomyces sp. CMAA 1322, a bacterium isolated from Caatinga biome, from dry forest semiarid of Brazil.</title>
        <authorList>
            <person name="Santos S.N."/>
            <person name="Gacesa R."/>
            <person name="Taketani R.G."/>
            <person name="Long P.F."/>
            <person name="Melo I.S."/>
        </authorList>
    </citation>
    <scope>NUCLEOTIDE SEQUENCE [LARGE SCALE GENOMIC DNA]</scope>
    <source>
        <strain evidence="3">CMAA 1322</strain>
    </source>
</reference>
<evidence type="ECO:0000313" key="3">
    <source>
        <dbReference type="Proteomes" id="UP000037288"/>
    </source>
</evidence>
<name>A0A0K9XHU7_9ACTN</name>
<sequence length="219" mass="24060">MDRLLTAIDACDHRAAAEETVRPDEVNRRAEDGRTPLLRAVDRGANDIVGTLLRQGADPRLSDAAGRDALALARYWRTAGAEDELRRRTGSSETVRRTSVQDAYENVCTELSLGGLAVRDTHTAILTELEPAYGITQPFAELLGRAVTGPGVQHPAWQASLGVLHDRHDPAVWDEAAALRDRTDPLERYFGAELMRTISLFDESEESPFDGPLVDLFLA</sequence>
<dbReference type="PATRIC" id="fig|1678637.3.peg.2043"/>
<dbReference type="InterPro" id="IPR036770">
    <property type="entry name" value="Ankyrin_rpt-contain_sf"/>
</dbReference>
<dbReference type="EMBL" id="LFXA01000004">
    <property type="protein sequence ID" value="KNB52853.1"/>
    <property type="molecule type" value="Genomic_DNA"/>
</dbReference>
<dbReference type="PROSITE" id="PS50088">
    <property type="entry name" value="ANK_REPEAT"/>
    <property type="match status" value="1"/>
</dbReference>
<dbReference type="Gene3D" id="1.25.40.20">
    <property type="entry name" value="Ankyrin repeat-containing domain"/>
    <property type="match status" value="1"/>
</dbReference>
<proteinExistence type="predicted"/>
<dbReference type="AlphaFoldDB" id="A0A0K9XHU7"/>
<dbReference type="Proteomes" id="UP000037288">
    <property type="component" value="Unassembled WGS sequence"/>
</dbReference>
<dbReference type="InterPro" id="IPR002110">
    <property type="entry name" value="Ankyrin_rpt"/>
</dbReference>
<gene>
    <name evidence="2" type="ORF">AC230_09460</name>
</gene>
<evidence type="ECO:0000256" key="1">
    <source>
        <dbReference type="PROSITE-ProRule" id="PRU00023"/>
    </source>
</evidence>
<evidence type="ECO:0000313" key="2">
    <source>
        <dbReference type="EMBL" id="KNB52853.1"/>
    </source>
</evidence>
<accession>A0A0K9XHU7</accession>
<feature type="repeat" description="ANK" evidence="1">
    <location>
        <begin position="32"/>
        <end position="64"/>
    </location>
</feature>
<keyword evidence="1" id="KW-0040">ANK repeat</keyword>
<dbReference type="SUPFAM" id="SSF48403">
    <property type="entry name" value="Ankyrin repeat"/>
    <property type="match status" value="1"/>
</dbReference>
<dbReference type="RefSeq" id="WP_049715615.1">
    <property type="nucleotide sequence ID" value="NZ_LFXA01000004.1"/>
</dbReference>
<organism evidence="2 3">
    <name type="scientific">Streptomyces caatingaensis</name>
    <dbReference type="NCBI Taxonomy" id="1678637"/>
    <lineage>
        <taxon>Bacteria</taxon>
        <taxon>Bacillati</taxon>
        <taxon>Actinomycetota</taxon>
        <taxon>Actinomycetes</taxon>
        <taxon>Kitasatosporales</taxon>
        <taxon>Streptomycetaceae</taxon>
        <taxon>Streptomyces</taxon>
    </lineage>
</organism>
<dbReference type="Pfam" id="PF00023">
    <property type="entry name" value="Ank"/>
    <property type="match status" value="1"/>
</dbReference>
<dbReference type="PROSITE" id="PS50297">
    <property type="entry name" value="ANK_REP_REGION"/>
    <property type="match status" value="1"/>
</dbReference>
<protein>
    <submittedName>
        <fullName evidence="2">Uncharacterized protein</fullName>
    </submittedName>
</protein>
<comment type="caution">
    <text evidence="2">The sequence shown here is derived from an EMBL/GenBank/DDBJ whole genome shotgun (WGS) entry which is preliminary data.</text>
</comment>